<gene>
    <name evidence="1" type="ORF">H6P81_002064</name>
</gene>
<dbReference type="Proteomes" id="UP000825729">
    <property type="component" value="Unassembled WGS sequence"/>
</dbReference>
<proteinExistence type="predicted"/>
<reference evidence="1 2" key="1">
    <citation type="submission" date="2021-07" db="EMBL/GenBank/DDBJ databases">
        <title>The Aristolochia fimbriata genome: insights into angiosperm evolution, floral development and chemical biosynthesis.</title>
        <authorList>
            <person name="Jiao Y."/>
        </authorList>
    </citation>
    <scope>NUCLEOTIDE SEQUENCE [LARGE SCALE GENOMIC DNA]</scope>
    <source>
        <strain evidence="1">IBCAS-2021</strain>
        <tissue evidence="1">Leaf</tissue>
    </source>
</reference>
<dbReference type="EMBL" id="JAINDJ010000002">
    <property type="protein sequence ID" value="KAG9457556.1"/>
    <property type="molecule type" value="Genomic_DNA"/>
</dbReference>
<evidence type="ECO:0000313" key="2">
    <source>
        <dbReference type="Proteomes" id="UP000825729"/>
    </source>
</evidence>
<dbReference type="AlphaFoldDB" id="A0AAV7FBX7"/>
<accession>A0AAV7FBX7</accession>
<organism evidence="1 2">
    <name type="scientific">Aristolochia fimbriata</name>
    <name type="common">White veined hardy Dutchman's pipe vine</name>
    <dbReference type="NCBI Taxonomy" id="158543"/>
    <lineage>
        <taxon>Eukaryota</taxon>
        <taxon>Viridiplantae</taxon>
        <taxon>Streptophyta</taxon>
        <taxon>Embryophyta</taxon>
        <taxon>Tracheophyta</taxon>
        <taxon>Spermatophyta</taxon>
        <taxon>Magnoliopsida</taxon>
        <taxon>Magnoliidae</taxon>
        <taxon>Piperales</taxon>
        <taxon>Aristolochiaceae</taxon>
        <taxon>Aristolochia</taxon>
    </lineage>
</organism>
<name>A0AAV7FBX7_ARIFI</name>
<evidence type="ECO:0000313" key="1">
    <source>
        <dbReference type="EMBL" id="KAG9457556.1"/>
    </source>
</evidence>
<sequence>MAIMQTFFALEGGNTANALERWRRITLFKQYHKQWLCMSRRSASSSSDKASVQCSFHLPFRSWRTGRRELYTIDCRERSLNAKIGAKKNAFLKRTMGSQIISSLSLAESIRLDLGLRHMSERELLHRPCPRICPSLLNTTMPLTLQSAVVPPRPQPSFNMRLQQLPPSSSIRSTVFTVIFLSVPLSLDVLKAEAFPV</sequence>
<comment type="caution">
    <text evidence="1">The sequence shown here is derived from an EMBL/GenBank/DDBJ whole genome shotgun (WGS) entry which is preliminary data.</text>
</comment>
<protein>
    <submittedName>
        <fullName evidence="1">Uncharacterized protein</fullName>
    </submittedName>
</protein>
<keyword evidence="2" id="KW-1185">Reference proteome</keyword>